<accession>A0A264W4A1</accession>
<gene>
    <name evidence="3" type="ORF">CF394_08925</name>
</gene>
<sequence length="191" mass="21377">MILLIDHYDSFTYNLAQYLEELGEDVLVERYDTLSVARIQEMQPKAIVLSPGPGHPKDYVVTQQIFNTFYKEIPFLGICLGHQLIGLCFGASVVSAPTIVHGKSSMLEHAVTREALGRVMRYHSLAVDASTLPHDLQAVSYAREDGALMEMRHRSLPIVGMQYHPESIGTPDGRQRLSQFLQGVMPSESYL</sequence>
<proteinExistence type="predicted"/>
<dbReference type="PRINTS" id="PR00099">
    <property type="entry name" value="CPSGATASE"/>
</dbReference>
<evidence type="ECO:0000313" key="4">
    <source>
        <dbReference type="Proteomes" id="UP000217065"/>
    </source>
</evidence>
<dbReference type="RefSeq" id="WP_094943085.1">
    <property type="nucleotide sequence ID" value="NZ_NOKQ01000217.1"/>
</dbReference>
<dbReference type="InterPro" id="IPR050472">
    <property type="entry name" value="Anth_synth/Amidotransfase"/>
</dbReference>
<dbReference type="OrthoDB" id="9804328at2"/>
<dbReference type="GO" id="GO:0000162">
    <property type="term" value="P:L-tryptophan biosynthetic process"/>
    <property type="evidence" value="ECO:0007669"/>
    <property type="project" value="TreeGrafter"/>
</dbReference>
<dbReference type="NCBIfam" id="TIGR00566">
    <property type="entry name" value="trpG_papA"/>
    <property type="match status" value="1"/>
</dbReference>
<evidence type="ECO:0000313" key="3">
    <source>
        <dbReference type="EMBL" id="OZS77867.1"/>
    </source>
</evidence>
<comment type="caution">
    <text evidence="3">The sequence shown here is derived from an EMBL/GenBank/DDBJ whole genome shotgun (WGS) entry which is preliminary data.</text>
</comment>
<dbReference type="Pfam" id="PF00117">
    <property type="entry name" value="GATase"/>
    <property type="match status" value="1"/>
</dbReference>
<organism evidence="3 4">
    <name type="scientific">Tetzosporium hominis</name>
    <dbReference type="NCBI Taxonomy" id="2020506"/>
    <lineage>
        <taxon>Bacteria</taxon>
        <taxon>Bacillati</taxon>
        <taxon>Bacillota</taxon>
        <taxon>Bacilli</taxon>
        <taxon>Bacillales</taxon>
        <taxon>Caryophanaceae</taxon>
        <taxon>Tetzosporium</taxon>
    </lineage>
</organism>
<protein>
    <recommendedName>
        <fullName evidence="2">Glutamine amidotransferase domain-containing protein</fullName>
    </recommendedName>
</protein>
<dbReference type="Proteomes" id="UP000217065">
    <property type="component" value="Unassembled WGS sequence"/>
</dbReference>
<dbReference type="GO" id="GO:0005829">
    <property type="term" value="C:cytosol"/>
    <property type="evidence" value="ECO:0007669"/>
    <property type="project" value="TreeGrafter"/>
</dbReference>
<dbReference type="EMBL" id="NOKQ01000217">
    <property type="protein sequence ID" value="OZS77867.1"/>
    <property type="molecule type" value="Genomic_DNA"/>
</dbReference>
<feature type="domain" description="Glutamine amidotransferase" evidence="2">
    <location>
        <begin position="3"/>
        <end position="181"/>
    </location>
</feature>
<dbReference type="GO" id="GO:0004049">
    <property type="term" value="F:anthranilate synthase activity"/>
    <property type="evidence" value="ECO:0007669"/>
    <property type="project" value="TreeGrafter"/>
</dbReference>
<dbReference type="CDD" id="cd01743">
    <property type="entry name" value="GATase1_Anthranilate_Synthase"/>
    <property type="match status" value="1"/>
</dbReference>
<dbReference type="PANTHER" id="PTHR43418:SF8">
    <property type="entry name" value="SYNTHASE COMPONENT II, PUTATIVE-RELATED"/>
    <property type="match status" value="1"/>
</dbReference>
<dbReference type="AlphaFoldDB" id="A0A264W4A1"/>
<dbReference type="Gene3D" id="3.40.50.880">
    <property type="match status" value="1"/>
</dbReference>
<name>A0A264W4A1_9BACL</name>
<reference evidence="3 4" key="1">
    <citation type="submission" date="2017-07" db="EMBL/GenBank/DDBJ databases">
        <title>Tetzosporium hominis gen.nov. sp.nov.</title>
        <authorList>
            <person name="Tetz G."/>
            <person name="Tetz V."/>
        </authorList>
    </citation>
    <scope>NUCLEOTIDE SEQUENCE [LARGE SCALE GENOMIC DNA]</scope>
    <source>
        <strain evidence="3 4">VT-49</strain>
    </source>
</reference>
<dbReference type="PRINTS" id="PR00097">
    <property type="entry name" value="ANTSNTHASEII"/>
</dbReference>
<dbReference type="SUPFAM" id="SSF52317">
    <property type="entry name" value="Class I glutamine amidotransferase-like"/>
    <property type="match status" value="1"/>
</dbReference>
<keyword evidence="4" id="KW-1185">Reference proteome</keyword>
<dbReference type="PROSITE" id="PS51273">
    <property type="entry name" value="GATASE_TYPE_1"/>
    <property type="match status" value="1"/>
</dbReference>
<dbReference type="PANTHER" id="PTHR43418">
    <property type="entry name" value="MULTIFUNCTIONAL TRYPTOPHAN BIOSYNTHESIS PROTEIN-RELATED"/>
    <property type="match status" value="1"/>
</dbReference>
<dbReference type="InterPro" id="IPR017926">
    <property type="entry name" value="GATASE"/>
</dbReference>
<keyword evidence="1" id="KW-0315">Glutamine amidotransferase</keyword>
<dbReference type="PRINTS" id="PR00096">
    <property type="entry name" value="GATASE"/>
</dbReference>
<evidence type="ECO:0000256" key="1">
    <source>
        <dbReference type="ARBA" id="ARBA00022962"/>
    </source>
</evidence>
<dbReference type="FunFam" id="3.40.50.880:FF:000003">
    <property type="entry name" value="Anthranilate synthase component II"/>
    <property type="match status" value="1"/>
</dbReference>
<dbReference type="InterPro" id="IPR029062">
    <property type="entry name" value="Class_I_gatase-like"/>
</dbReference>
<evidence type="ECO:0000259" key="2">
    <source>
        <dbReference type="Pfam" id="PF00117"/>
    </source>
</evidence>
<dbReference type="InterPro" id="IPR006221">
    <property type="entry name" value="TrpG/PapA_dom"/>
</dbReference>